<evidence type="ECO:0000256" key="1">
    <source>
        <dbReference type="SAM" id="Phobius"/>
    </source>
</evidence>
<organism evidence="2 3">
    <name type="scientific">Arthrobacter woluwensis</name>
    <dbReference type="NCBI Taxonomy" id="156980"/>
    <lineage>
        <taxon>Bacteria</taxon>
        <taxon>Bacillati</taxon>
        <taxon>Actinomycetota</taxon>
        <taxon>Actinomycetes</taxon>
        <taxon>Micrococcales</taxon>
        <taxon>Micrococcaceae</taxon>
        <taxon>Arthrobacter</taxon>
    </lineage>
</organism>
<feature type="transmembrane region" description="Helical" evidence="1">
    <location>
        <begin position="269"/>
        <end position="290"/>
    </location>
</feature>
<reference evidence="2 3" key="1">
    <citation type="submission" date="2016-10" db="EMBL/GenBank/DDBJ databases">
        <authorList>
            <person name="de Groot N.N."/>
        </authorList>
    </citation>
    <scope>NUCLEOTIDE SEQUENCE [LARGE SCALE GENOMIC DNA]</scope>
    <source>
        <strain evidence="2 3">DSM 10495</strain>
    </source>
</reference>
<evidence type="ECO:0000313" key="3">
    <source>
        <dbReference type="Proteomes" id="UP000182652"/>
    </source>
</evidence>
<sequence length="317" mass="33698">MTPVTFPQVPPTRFPANRKATVRTTIAVLAAILSFVLTLIAGPVLWLDKNVVDRAGFVQTMSPLGQDDSFKKDLATAIGRRVAAEVPVPEQLDSVVGKAVTAAANTMFDLPGYPDAWNATLERSHALTIGAQSKTSTTAFTLDVAPLVDLVVNEANKKLPVKVAGPKVALISMGDLSQRQMIEPVLKIAPYGTPLAIGAAIAFLLALVSARRRGAFLMVAGVGLVVIAVIWKVVAFAGVTVLSQRMRGELEGVVLTRVGDVVTAQVDQAFLPFVIAGLAGFVVGIVIESVRRRKEIRRVSASAPHEQDYDDGFLPGR</sequence>
<dbReference type="EMBL" id="FNSN01000003">
    <property type="protein sequence ID" value="SEB81291.1"/>
    <property type="molecule type" value="Genomic_DNA"/>
</dbReference>
<dbReference type="AlphaFoldDB" id="A0A1H4MDY1"/>
<protein>
    <recommendedName>
        <fullName evidence="4">Integral membrane protein</fullName>
    </recommendedName>
</protein>
<feature type="transmembrane region" description="Helical" evidence="1">
    <location>
        <begin position="215"/>
        <end position="242"/>
    </location>
</feature>
<keyword evidence="1" id="KW-0812">Transmembrane</keyword>
<proteinExistence type="predicted"/>
<dbReference type="STRING" id="156980.SAMN04489745_1318"/>
<dbReference type="Proteomes" id="UP000182652">
    <property type="component" value="Unassembled WGS sequence"/>
</dbReference>
<evidence type="ECO:0008006" key="4">
    <source>
        <dbReference type="Google" id="ProtNLM"/>
    </source>
</evidence>
<feature type="transmembrane region" description="Helical" evidence="1">
    <location>
        <begin position="26"/>
        <end position="47"/>
    </location>
</feature>
<keyword evidence="1" id="KW-0472">Membrane</keyword>
<feature type="transmembrane region" description="Helical" evidence="1">
    <location>
        <begin position="188"/>
        <end position="208"/>
    </location>
</feature>
<evidence type="ECO:0000313" key="2">
    <source>
        <dbReference type="EMBL" id="SEB81291.1"/>
    </source>
</evidence>
<gene>
    <name evidence="2" type="ORF">SAMN04489745_1318</name>
</gene>
<keyword evidence="1" id="KW-1133">Transmembrane helix</keyword>
<accession>A0A1H4MDY1</accession>
<name>A0A1H4MDY1_9MICC</name>
<keyword evidence="3" id="KW-1185">Reference proteome</keyword>